<evidence type="ECO:0000313" key="5">
    <source>
        <dbReference type="Proteomes" id="UP000002698"/>
    </source>
</evidence>
<dbReference type="Proteomes" id="UP000002698">
    <property type="component" value="Chromosome"/>
</dbReference>
<dbReference type="OrthoDB" id="148042at2157"/>
<dbReference type="EnsemblBacteria" id="CAI50683">
    <property type="protein sequence ID" value="CAI50683"/>
    <property type="gene ID" value="NP_5184A"/>
</dbReference>
<dbReference type="STRING" id="348780.NP_5184A"/>
<evidence type="ECO:0000256" key="2">
    <source>
        <dbReference type="SAM" id="Phobius"/>
    </source>
</evidence>
<organism evidence="4 5">
    <name type="scientific">Natronomonas pharaonis (strain ATCC 35678 / DSM 2160 / CIP 103997 / JCM 8858 / NBRC 14720 / NCIMB 2260 / Gabara)</name>
    <name type="common">Halobacterium pharaonis</name>
    <dbReference type="NCBI Taxonomy" id="348780"/>
    <lineage>
        <taxon>Archaea</taxon>
        <taxon>Methanobacteriati</taxon>
        <taxon>Methanobacteriota</taxon>
        <taxon>Stenosarchaea group</taxon>
        <taxon>Halobacteria</taxon>
        <taxon>Halobacteriales</taxon>
        <taxon>Natronomonadaceae</taxon>
        <taxon>Natronomonas</taxon>
    </lineage>
</organism>
<dbReference type="EMBL" id="CR936257">
    <property type="protein sequence ID" value="CAI50683.2"/>
    <property type="molecule type" value="Genomic_DNA"/>
</dbReference>
<dbReference type="RefSeq" id="WP_011324293.1">
    <property type="nucleotide sequence ID" value="NC_007426.1"/>
</dbReference>
<evidence type="ECO:0000259" key="3">
    <source>
        <dbReference type="Pfam" id="PF23981"/>
    </source>
</evidence>
<feature type="transmembrane region" description="Helical" evidence="2">
    <location>
        <begin position="12"/>
        <end position="36"/>
    </location>
</feature>
<proteinExistence type="predicted"/>
<evidence type="ECO:0000313" key="4">
    <source>
        <dbReference type="EMBL" id="CAI50683.2"/>
    </source>
</evidence>
<keyword evidence="5" id="KW-1185">Reference proteome</keyword>
<accession>A0A1U7EZE4</accession>
<dbReference type="Pfam" id="PF23981">
    <property type="entry name" value="DUF7305"/>
    <property type="match status" value="1"/>
</dbReference>
<gene>
    <name evidence="4" type="ordered locus">NP_5184A</name>
</gene>
<keyword evidence="2" id="KW-0812">Transmembrane</keyword>
<dbReference type="HOGENOM" id="CLU_029417_0_0_2"/>
<sequence length="594" mass="62028">MSFGRRAQSSVVGYALIIAITVTAVSVLVVAGGGALSDLQGSVADDNAENAMLELNSEASLVALGGSSHRQVDFGTTDDATFETYDGARIVVENGTETLLEETITTLEYRRGDTHIAYQGGGTWRTDGDTTRMVSPPEFHYRGATLTMPLVDLDGTVAGSATTIAAQNPDTTLQDRRRVGETESITVTVESRYYESWGRFFADRTDGTVSYDHDTESVTLELTNDPERPDIGGPVVSTTASEELELDGKFVVNAYDSSTGGPSANPGQGEPMTGGQFVATGDIDIADHRIDINGDLLAGGAVSLGGADIDGEIRCAAGNENCHADGVETNTAVPSPQPAAEVVDADTLYQKVDSIGDGTANDDVDAISGRELDIDDGDTVTLEAGSYDLDALDIDEGTLELDTSSGDIELSADDVDVSGDGNPGQGSADTSITVAGDGSVELGVAGEFELDGADVDIEDDAVVRMYVSDADREADIDIDDSSVNYDTNEANSTQLWLYGPPDTDADIQDSVFSGVLYAPTDGTTDDADIELDGDTSVAGAIVGAVEGVDLDGGQSHISYDEALETQVVETLGGPDPIEVEHVHLSVNRIELVDE</sequence>
<dbReference type="AlphaFoldDB" id="A0A1U7EZE4"/>
<dbReference type="InterPro" id="IPR055713">
    <property type="entry name" value="DUF7289"/>
</dbReference>
<name>A0A1U7EZE4_NATPD</name>
<evidence type="ECO:0000256" key="1">
    <source>
        <dbReference type="SAM" id="MobiDB-lite"/>
    </source>
</evidence>
<dbReference type="GeneID" id="3702286"/>
<feature type="domain" description="DUF7305" evidence="3">
    <location>
        <begin position="436"/>
        <end position="565"/>
    </location>
</feature>
<feature type="region of interest" description="Disordered" evidence="1">
    <location>
        <begin position="410"/>
        <end position="432"/>
    </location>
</feature>
<dbReference type="InterPro" id="IPR055729">
    <property type="entry name" value="DUF7305"/>
</dbReference>
<reference evidence="4 5" key="1">
    <citation type="journal article" date="2005" name="Genome Res.">
        <title>Living with two extremes: conclusions from the genome sequence of Natronomonas pharaonis.</title>
        <authorList>
            <person name="Falb M."/>
            <person name="Pfeiffer F."/>
            <person name="Palm P."/>
            <person name="Rodewald K."/>
            <person name="Hickmann V."/>
            <person name="Tittor J."/>
            <person name="Oesterhelt D."/>
        </authorList>
    </citation>
    <scope>NUCLEOTIDE SEQUENCE [LARGE SCALE GENOMIC DNA]</scope>
    <source>
        <strain evidence="5">ATCC 35678 / DSM 2160 / CIP 103997 / JCM 8858 / NBRC 14720 / NCIMB 2260 / Gabara</strain>
    </source>
</reference>
<dbReference type="eggNOG" id="arCOG02911">
    <property type="taxonomic scope" value="Archaea"/>
</dbReference>
<keyword evidence="2" id="KW-0472">Membrane</keyword>
<dbReference type="Pfam" id="PF23960">
    <property type="entry name" value="DUF7289"/>
    <property type="match status" value="1"/>
</dbReference>
<protein>
    <submittedName>
        <fullName evidence="4">Probable secreted glycoprotein</fullName>
    </submittedName>
</protein>
<keyword evidence="2" id="KW-1133">Transmembrane helix</keyword>
<dbReference type="KEGG" id="nph:NP_5184A"/>